<keyword evidence="4" id="KW-1185">Reference proteome</keyword>
<dbReference type="InterPro" id="IPR027939">
    <property type="entry name" value="NMT1/THI5"/>
</dbReference>
<dbReference type="EMBL" id="ABID01000068">
    <property type="protein sequence ID" value="EDQ02951.1"/>
    <property type="molecule type" value="Genomic_DNA"/>
</dbReference>
<dbReference type="PANTHER" id="PTHR31528:SF15">
    <property type="entry name" value="RIBOFLAVIN-BINDING PROTEIN RIBY"/>
    <property type="match status" value="1"/>
</dbReference>
<evidence type="ECO:0000313" key="3">
    <source>
        <dbReference type="EMBL" id="EDQ02951.1"/>
    </source>
</evidence>
<dbReference type="Gene3D" id="3.40.190.10">
    <property type="entry name" value="Periplasmic binding protein-like II"/>
    <property type="match status" value="2"/>
</dbReference>
<feature type="signal peptide" evidence="1">
    <location>
        <begin position="1"/>
        <end position="26"/>
    </location>
</feature>
<dbReference type="SUPFAM" id="SSF53850">
    <property type="entry name" value="Periplasmic binding protein-like II"/>
    <property type="match status" value="1"/>
</dbReference>
<dbReference type="RefSeq" id="WP_007121469.1">
    <property type="nucleotide sequence ID" value="NZ_ABID01000068.1"/>
</dbReference>
<dbReference type="PANTHER" id="PTHR31528">
    <property type="entry name" value="4-AMINO-5-HYDROXYMETHYL-2-METHYLPYRIMIDINE PHOSPHATE SYNTHASE THI11-RELATED"/>
    <property type="match status" value="1"/>
</dbReference>
<dbReference type="InterPro" id="IPR015168">
    <property type="entry name" value="SsuA/THI5"/>
</dbReference>
<evidence type="ECO:0000313" key="4">
    <source>
        <dbReference type="Proteomes" id="UP000003257"/>
    </source>
</evidence>
<name>A0ABP2D5F9_9RHOB</name>
<accession>A0ABP2D5F9</accession>
<proteinExistence type="predicted"/>
<feature type="chain" id="PRO_5047357126" evidence="1">
    <location>
        <begin position="27"/>
        <end position="338"/>
    </location>
</feature>
<protein>
    <submittedName>
        <fullName evidence="3">ABC transporter, periplasmic binding protein</fullName>
    </submittedName>
</protein>
<gene>
    <name evidence="3" type="ORF">OIHEL45_19746</name>
</gene>
<keyword evidence="1" id="KW-0732">Signal</keyword>
<organism evidence="3 4">
    <name type="scientific">Sulfitobacter indolifex HEL-45</name>
    <dbReference type="NCBI Taxonomy" id="391624"/>
    <lineage>
        <taxon>Bacteria</taxon>
        <taxon>Pseudomonadati</taxon>
        <taxon>Pseudomonadota</taxon>
        <taxon>Alphaproteobacteria</taxon>
        <taxon>Rhodobacterales</taxon>
        <taxon>Roseobacteraceae</taxon>
        <taxon>Sulfitobacter</taxon>
    </lineage>
</organism>
<evidence type="ECO:0000256" key="1">
    <source>
        <dbReference type="SAM" id="SignalP"/>
    </source>
</evidence>
<dbReference type="Pfam" id="PF09084">
    <property type="entry name" value="NMT1"/>
    <property type="match status" value="1"/>
</dbReference>
<sequence>MRRTGLKLATGVAAISMAAMSFAAQAQDLTEVTLAIPSPSGLGYFALYNAMGEGYMEEEGIEVEVQSVNGSAQVLQVLAAGQAEFGHPGPGPLLNARENGEDIVYIYNYFSTSQFSLVAETGSGYTRPEDLQGKVVGVGTADGAEVAFVRSIFDAADMQEGEDYSFITIGEGGMAVAGFAQDAIDAYASDTIGMATLRLRGVDLVNLTPAEFQTYFGNGYAVTRAYLDENRELIEGFGRALVRGARFGANPENLEATLDHAKIGNPQLLEDRDFARALLQTYIIRTAPAHPEHGYGYQHPDSWQNWHDALVTSGDLEAPMENLADAYTNEFIDVWNAE</sequence>
<dbReference type="Proteomes" id="UP000003257">
    <property type="component" value="Unassembled WGS sequence"/>
</dbReference>
<comment type="caution">
    <text evidence="3">The sequence shown here is derived from an EMBL/GenBank/DDBJ whole genome shotgun (WGS) entry which is preliminary data.</text>
</comment>
<feature type="domain" description="SsuA/THI5-like" evidence="2">
    <location>
        <begin position="46"/>
        <end position="250"/>
    </location>
</feature>
<evidence type="ECO:0000259" key="2">
    <source>
        <dbReference type="Pfam" id="PF09084"/>
    </source>
</evidence>
<reference evidence="3 4" key="1">
    <citation type="submission" date="2007-11" db="EMBL/GenBank/DDBJ databases">
        <authorList>
            <person name="Wagner-Dobler I."/>
            <person name="Ferriera S."/>
            <person name="Johnson J."/>
            <person name="Kravitz S."/>
            <person name="Beeson K."/>
            <person name="Sutton G."/>
            <person name="Rogers Y.-H."/>
            <person name="Friedman R."/>
            <person name="Frazier M."/>
            <person name="Venter J.C."/>
        </authorList>
    </citation>
    <scope>NUCLEOTIDE SEQUENCE [LARGE SCALE GENOMIC DNA]</scope>
    <source>
        <strain evidence="3 4">HEL-45</strain>
    </source>
</reference>